<dbReference type="AlphaFoldDB" id="A0A3G9IHD8"/>
<dbReference type="EMBL" id="AP019307">
    <property type="protein sequence ID" value="BBH17736.1"/>
    <property type="molecule type" value="Genomic_DNA"/>
</dbReference>
<dbReference type="Proteomes" id="UP000271573">
    <property type="component" value="Chromosome"/>
</dbReference>
<keyword evidence="2" id="KW-1185">Reference proteome</keyword>
<accession>A0A3G9IHD8</accession>
<evidence type="ECO:0000313" key="2">
    <source>
        <dbReference type="Proteomes" id="UP000271573"/>
    </source>
</evidence>
<dbReference type="RefSeq" id="WP_125569115.1">
    <property type="nucleotide sequence ID" value="NZ_AP019307.1"/>
</dbReference>
<protein>
    <submittedName>
        <fullName evidence="1">Uncharacterized protein</fullName>
    </submittedName>
</protein>
<gene>
    <name evidence="1" type="ORF">Back2_20230</name>
</gene>
<sequence length="105" mass="11999">MPDDAPELPEGIDPSLWIRTAGCGWADYLFGNPHTFPGRMHAYCPHQRRNFAVSMSEVLDASTEARYWIVGYLHGNEPERPEGGDEDRRWLSDREAFHAGGDWPR</sequence>
<proteinExistence type="predicted"/>
<dbReference type="OrthoDB" id="3359675at2"/>
<evidence type="ECO:0000313" key="1">
    <source>
        <dbReference type="EMBL" id="BBH17736.1"/>
    </source>
</evidence>
<dbReference type="KEGG" id="nbe:Back2_20230"/>
<name>A0A3G9IHD8_9ACTN</name>
<reference evidence="1 2" key="1">
    <citation type="submission" date="2018-11" db="EMBL/GenBank/DDBJ databases">
        <title>Complete genome sequence of Nocardioides baekrokdamisoli strain KCTC 39748.</title>
        <authorList>
            <person name="Kang S.W."/>
            <person name="Lee K.C."/>
            <person name="Kim K.K."/>
            <person name="Kim J.S."/>
            <person name="Kim D.S."/>
            <person name="Ko S.H."/>
            <person name="Yang S.H."/>
            <person name="Shin Y.K."/>
            <person name="Lee J.S."/>
        </authorList>
    </citation>
    <scope>NUCLEOTIDE SEQUENCE [LARGE SCALE GENOMIC DNA]</scope>
    <source>
        <strain evidence="1 2">KCTC 39748</strain>
    </source>
</reference>
<organism evidence="1 2">
    <name type="scientific">Nocardioides baekrokdamisoli</name>
    <dbReference type="NCBI Taxonomy" id="1804624"/>
    <lineage>
        <taxon>Bacteria</taxon>
        <taxon>Bacillati</taxon>
        <taxon>Actinomycetota</taxon>
        <taxon>Actinomycetes</taxon>
        <taxon>Propionibacteriales</taxon>
        <taxon>Nocardioidaceae</taxon>
        <taxon>Nocardioides</taxon>
    </lineage>
</organism>